<evidence type="ECO:0000313" key="2">
    <source>
        <dbReference type="EMBL" id="KAJ1208393.1"/>
    </source>
</evidence>
<organism evidence="2 3">
    <name type="scientific">Pleurodeles waltl</name>
    <name type="common">Iberian ribbed newt</name>
    <dbReference type="NCBI Taxonomy" id="8319"/>
    <lineage>
        <taxon>Eukaryota</taxon>
        <taxon>Metazoa</taxon>
        <taxon>Chordata</taxon>
        <taxon>Craniata</taxon>
        <taxon>Vertebrata</taxon>
        <taxon>Euteleostomi</taxon>
        <taxon>Amphibia</taxon>
        <taxon>Batrachia</taxon>
        <taxon>Caudata</taxon>
        <taxon>Salamandroidea</taxon>
        <taxon>Salamandridae</taxon>
        <taxon>Pleurodelinae</taxon>
        <taxon>Pleurodeles</taxon>
    </lineage>
</organism>
<protein>
    <submittedName>
        <fullName evidence="2">Uncharacterized protein</fullName>
    </submittedName>
</protein>
<name>A0AAV7W4G0_PLEWA</name>
<dbReference type="EMBL" id="JANPWB010000002">
    <property type="protein sequence ID" value="KAJ1208393.1"/>
    <property type="molecule type" value="Genomic_DNA"/>
</dbReference>
<sequence>LLPRRRTGSGRRSLGTTLGSPRLLPSDCNLGSPAPHDALRWHLTGCTPLCPRGSDRQLQTTSSNKRLKSDPSHKPTIWRHTMLVLFSLKNVLIDGRS</sequence>
<feature type="non-terminal residue" evidence="2">
    <location>
        <position position="97"/>
    </location>
</feature>
<feature type="compositionally biased region" description="Low complexity" evidence="1">
    <location>
        <begin position="10"/>
        <end position="20"/>
    </location>
</feature>
<feature type="region of interest" description="Disordered" evidence="1">
    <location>
        <begin position="52"/>
        <end position="74"/>
    </location>
</feature>
<keyword evidence="3" id="KW-1185">Reference proteome</keyword>
<dbReference type="AlphaFoldDB" id="A0AAV7W4G0"/>
<proteinExistence type="predicted"/>
<feature type="region of interest" description="Disordered" evidence="1">
    <location>
        <begin position="1"/>
        <end position="26"/>
    </location>
</feature>
<feature type="non-terminal residue" evidence="2">
    <location>
        <position position="1"/>
    </location>
</feature>
<evidence type="ECO:0000256" key="1">
    <source>
        <dbReference type="SAM" id="MobiDB-lite"/>
    </source>
</evidence>
<accession>A0AAV7W4G0</accession>
<comment type="caution">
    <text evidence="2">The sequence shown here is derived from an EMBL/GenBank/DDBJ whole genome shotgun (WGS) entry which is preliminary data.</text>
</comment>
<dbReference type="Proteomes" id="UP001066276">
    <property type="component" value="Chromosome 1_2"/>
</dbReference>
<gene>
    <name evidence="2" type="ORF">NDU88_003779</name>
</gene>
<reference evidence="2" key="1">
    <citation type="journal article" date="2022" name="bioRxiv">
        <title>Sequencing and chromosome-scale assembly of the giantPleurodeles waltlgenome.</title>
        <authorList>
            <person name="Brown T."/>
            <person name="Elewa A."/>
            <person name="Iarovenko S."/>
            <person name="Subramanian E."/>
            <person name="Araus A.J."/>
            <person name="Petzold A."/>
            <person name="Susuki M."/>
            <person name="Suzuki K.-i.T."/>
            <person name="Hayashi T."/>
            <person name="Toyoda A."/>
            <person name="Oliveira C."/>
            <person name="Osipova E."/>
            <person name="Leigh N.D."/>
            <person name="Simon A."/>
            <person name="Yun M.H."/>
        </authorList>
    </citation>
    <scope>NUCLEOTIDE SEQUENCE</scope>
    <source>
        <strain evidence="2">20211129_DDA</strain>
        <tissue evidence="2">Liver</tissue>
    </source>
</reference>
<evidence type="ECO:0000313" key="3">
    <source>
        <dbReference type="Proteomes" id="UP001066276"/>
    </source>
</evidence>